<dbReference type="InterPro" id="IPR006076">
    <property type="entry name" value="FAD-dep_OxRdtase"/>
</dbReference>
<dbReference type="EC" id="1.5.3.2" evidence="6"/>
<sequence>MPPNERYDAIVVGVGGMGSATVSHLADRGLDVLGLERYDIPHTMGSSHGVTRIIRRAYYEHPAYVPLVERAYELWDDLADETGRDIVHRTGSIDAGPADSTVFEGSKRSCEEHDIPHEVLTGAEVNERFPGYGLPEDYRAVYQEDGGFVVPEQAIIAHTERAQAAGAEIRGREAVHDWTAIDDGVRVTTADGVYVADKLVLTAGAWAAKHVDALDGVVVPERQVLGWFQPDDPARFRPDDFPVWNLSTPEGRFYGFPIYDVPGVKLGKYNHREEDVDPDDWNRDPDDVDETILREFTRRYFPGSDGPTMRLTTCMFTNTPDDHFVLDTLPDDENVVVGAGFSGHGFKFASTIGEVLADLAVDGETDHDVGMFSLDRFE</sequence>
<proteinExistence type="predicted"/>
<reference evidence="6 7" key="1">
    <citation type="journal article" date="2019" name="Int. J. Syst. Evol. Microbiol.">
        <title>The Global Catalogue of Microorganisms (GCM) 10K type strain sequencing project: providing services to taxonomists for standard genome sequencing and annotation.</title>
        <authorList>
            <consortium name="The Broad Institute Genomics Platform"/>
            <consortium name="The Broad Institute Genome Sequencing Center for Infectious Disease"/>
            <person name="Wu L."/>
            <person name="Ma J."/>
        </authorList>
    </citation>
    <scope>NUCLEOTIDE SEQUENCE [LARGE SCALE GENOMIC DNA]</scope>
    <source>
        <strain evidence="6 7">XZGYJ-43</strain>
    </source>
</reference>
<dbReference type="NCBIfam" id="NF008425">
    <property type="entry name" value="PRK11259.1"/>
    <property type="match status" value="1"/>
</dbReference>
<dbReference type="Pfam" id="PF01266">
    <property type="entry name" value="DAO"/>
    <property type="match status" value="1"/>
</dbReference>
<dbReference type="Proteomes" id="UP001596447">
    <property type="component" value="Unassembled WGS sequence"/>
</dbReference>
<feature type="domain" description="FAD dependent oxidoreductase" evidence="5">
    <location>
        <begin position="8"/>
        <end position="359"/>
    </location>
</feature>
<evidence type="ECO:0000313" key="6">
    <source>
        <dbReference type="EMBL" id="MFC7198870.1"/>
    </source>
</evidence>
<accession>A0ABD5Z150</accession>
<dbReference type="EMBL" id="JBHTAR010000011">
    <property type="protein sequence ID" value="MFC7198870.1"/>
    <property type="molecule type" value="Genomic_DNA"/>
</dbReference>
<dbReference type="PANTHER" id="PTHR10961">
    <property type="entry name" value="PEROXISOMAL SARCOSINE OXIDASE"/>
    <property type="match status" value="1"/>
</dbReference>
<dbReference type="AlphaFoldDB" id="A0ABD5Z150"/>
<dbReference type="Gene3D" id="3.50.50.60">
    <property type="entry name" value="FAD/NAD(P)-binding domain"/>
    <property type="match status" value="1"/>
</dbReference>
<dbReference type="InterPro" id="IPR045170">
    <property type="entry name" value="MTOX"/>
</dbReference>
<keyword evidence="3" id="KW-0274">FAD</keyword>
<dbReference type="Gene3D" id="3.30.9.10">
    <property type="entry name" value="D-Amino Acid Oxidase, subunit A, domain 2"/>
    <property type="match status" value="1"/>
</dbReference>
<protein>
    <submittedName>
        <fullName evidence="6">N-methyl-L-tryptophan oxidase</fullName>
        <ecNumber evidence="6">1.5.3.2</ecNumber>
    </submittedName>
</protein>
<organism evidence="6 7">
    <name type="scientific">Halospeciosus flavus</name>
    <dbReference type="NCBI Taxonomy" id="3032283"/>
    <lineage>
        <taxon>Archaea</taxon>
        <taxon>Methanobacteriati</taxon>
        <taxon>Methanobacteriota</taxon>
        <taxon>Stenosarchaea group</taxon>
        <taxon>Halobacteria</taxon>
        <taxon>Halobacteriales</taxon>
        <taxon>Halobacteriaceae</taxon>
        <taxon>Halospeciosus</taxon>
    </lineage>
</organism>
<evidence type="ECO:0000256" key="3">
    <source>
        <dbReference type="ARBA" id="ARBA00022827"/>
    </source>
</evidence>
<evidence type="ECO:0000256" key="2">
    <source>
        <dbReference type="ARBA" id="ARBA00022630"/>
    </source>
</evidence>
<keyword evidence="2" id="KW-0285">Flavoprotein</keyword>
<dbReference type="SUPFAM" id="SSF51905">
    <property type="entry name" value="FAD/NAD(P)-binding domain"/>
    <property type="match status" value="1"/>
</dbReference>
<dbReference type="GO" id="GO:0050131">
    <property type="term" value="F:N-methyl-L-amino-acid oxidase activity"/>
    <property type="evidence" value="ECO:0007669"/>
    <property type="project" value="UniProtKB-EC"/>
</dbReference>
<evidence type="ECO:0000256" key="1">
    <source>
        <dbReference type="ARBA" id="ARBA00001974"/>
    </source>
</evidence>
<comment type="cofactor">
    <cofactor evidence="1">
        <name>FAD</name>
        <dbReference type="ChEBI" id="CHEBI:57692"/>
    </cofactor>
</comment>
<dbReference type="InterPro" id="IPR036188">
    <property type="entry name" value="FAD/NAD-bd_sf"/>
</dbReference>
<keyword evidence="4 6" id="KW-0560">Oxidoreductase</keyword>
<evidence type="ECO:0000259" key="5">
    <source>
        <dbReference type="Pfam" id="PF01266"/>
    </source>
</evidence>
<gene>
    <name evidence="6" type="primary">solA</name>
    <name evidence="6" type="ORF">ACFQJ9_05445</name>
</gene>
<evidence type="ECO:0000256" key="4">
    <source>
        <dbReference type="ARBA" id="ARBA00023002"/>
    </source>
</evidence>
<name>A0ABD5Z150_9EURY</name>
<keyword evidence="7" id="KW-1185">Reference proteome</keyword>
<dbReference type="RefSeq" id="WP_279528827.1">
    <property type="nucleotide sequence ID" value="NZ_CP122312.1"/>
</dbReference>
<dbReference type="SUPFAM" id="SSF54373">
    <property type="entry name" value="FAD-linked reductases, C-terminal domain"/>
    <property type="match status" value="1"/>
</dbReference>
<evidence type="ECO:0000313" key="7">
    <source>
        <dbReference type="Proteomes" id="UP001596447"/>
    </source>
</evidence>
<comment type="caution">
    <text evidence="6">The sequence shown here is derived from an EMBL/GenBank/DDBJ whole genome shotgun (WGS) entry which is preliminary data.</text>
</comment>
<dbReference type="PANTHER" id="PTHR10961:SF7">
    <property type="entry name" value="FAD DEPENDENT OXIDOREDUCTASE DOMAIN-CONTAINING PROTEIN"/>
    <property type="match status" value="1"/>
</dbReference>